<dbReference type="AlphaFoldDB" id="A0AAV3UFW1"/>
<feature type="domain" description="DUF8108" evidence="2">
    <location>
        <begin position="61"/>
        <end position="130"/>
    </location>
</feature>
<dbReference type="GeneID" id="68612306"/>
<keyword evidence="1" id="KW-0472">Membrane</keyword>
<keyword evidence="1" id="KW-1133">Transmembrane helix</keyword>
<accession>A0AAV3UFW1</accession>
<keyword evidence="1" id="KW-0812">Transmembrane</keyword>
<dbReference type="InterPro" id="IPR058421">
    <property type="entry name" value="DUF8108_C"/>
</dbReference>
<name>A0AAV3UFW1_9EURY</name>
<evidence type="ECO:0000259" key="2">
    <source>
        <dbReference type="Pfam" id="PF26413"/>
    </source>
</evidence>
<gene>
    <name evidence="3" type="ORF">GCM10025751_17130</name>
</gene>
<dbReference type="Proteomes" id="UP001501729">
    <property type="component" value="Unassembled WGS sequence"/>
</dbReference>
<evidence type="ECO:0000313" key="3">
    <source>
        <dbReference type="EMBL" id="GAA5047062.1"/>
    </source>
</evidence>
<keyword evidence="4" id="KW-1185">Reference proteome</keyword>
<evidence type="ECO:0000256" key="1">
    <source>
        <dbReference type="SAM" id="Phobius"/>
    </source>
</evidence>
<dbReference type="Pfam" id="PF26413">
    <property type="entry name" value="DUF8108"/>
    <property type="match status" value="1"/>
</dbReference>
<proteinExistence type="predicted"/>
<feature type="transmembrane region" description="Helical" evidence="1">
    <location>
        <begin position="36"/>
        <end position="57"/>
    </location>
</feature>
<evidence type="ECO:0000313" key="4">
    <source>
        <dbReference type="Proteomes" id="UP001501729"/>
    </source>
</evidence>
<feature type="transmembrane region" description="Helical" evidence="1">
    <location>
        <begin position="12"/>
        <end position="30"/>
    </location>
</feature>
<dbReference type="RefSeq" id="WP_227776481.1">
    <property type="nucleotide sequence ID" value="NZ_BAABKX010000001.1"/>
</dbReference>
<organism evidence="3 4">
    <name type="scientific">Haladaptatus pallidirubidus</name>
    <dbReference type="NCBI Taxonomy" id="1008152"/>
    <lineage>
        <taxon>Archaea</taxon>
        <taxon>Methanobacteriati</taxon>
        <taxon>Methanobacteriota</taxon>
        <taxon>Stenosarchaea group</taxon>
        <taxon>Halobacteria</taxon>
        <taxon>Halobacteriales</taxon>
        <taxon>Haladaptataceae</taxon>
        <taxon>Haladaptatus</taxon>
    </lineage>
</organism>
<reference evidence="3 4" key="1">
    <citation type="journal article" date="2019" name="Int. J. Syst. Evol. Microbiol.">
        <title>The Global Catalogue of Microorganisms (GCM) 10K type strain sequencing project: providing services to taxonomists for standard genome sequencing and annotation.</title>
        <authorList>
            <consortium name="The Broad Institute Genomics Platform"/>
            <consortium name="The Broad Institute Genome Sequencing Center for Infectious Disease"/>
            <person name="Wu L."/>
            <person name="Ma J."/>
        </authorList>
    </citation>
    <scope>NUCLEOTIDE SEQUENCE [LARGE SCALE GENOMIC DNA]</scope>
    <source>
        <strain evidence="3 4">JCM 17504</strain>
    </source>
</reference>
<comment type="caution">
    <text evidence="3">The sequence shown here is derived from an EMBL/GenBank/DDBJ whole genome shotgun (WGS) entry which is preliminary data.</text>
</comment>
<dbReference type="EMBL" id="BAABKX010000001">
    <property type="protein sequence ID" value="GAA5047062.1"/>
    <property type="molecule type" value="Genomic_DNA"/>
</dbReference>
<protein>
    <recommendedName>
        <fullName evidence="2">DUF8108 domain-containing protein</fullName>
    </recommendedName>
</protein>
<sequence length="156" mass="16821">MAGDAVNRLAKRMFVLAGILLGTAFLGIVVKSLISLKAILLLIAIFVPAFLLAYRLNKAHRAYDRGRYGIARRVVAERTTLSGDGCSVCDCAETRNQPGVRRRFVKELIVDGVPVALVASGQNNYCVACVETTSEVDSGEGDEVASQTHSKGREHD</sequence>